<dbReference type="Proteomes" id="UP000654075">
    <property type="component" value="Unassembled WGS sequence"/>
</dbReference>
<proteinExistence type="predicted"/>
<evidence type="ECO:0000313" key="3">
    <source>
        <dbReference type="Proteomes" id="UP000654075"/>
    </source>
</evidence>
<dbReference type="OrthoDB" id="431948at2759"/>
<gene>
    <name evidence="2" type="ORF">PGLA1383_LOCUS58124</name>
</gene>
<organism evidence="2 3">
    <name type="scientific">Polarella glacialis</name>
    <name type="common">Dinoflagellate</name>
    <dbReference type="NCBI Taxonomy" id="89957"/>
    <lineage>
        <taxon>Eukaryota</taxon>
        <taxon>Sar</taxon>
        <taxon>Alveolata</taxon>
        <taxon>Dinophyceae</taxon>
        <taxon>Suessiales</taxon>
        <taxon>Suessiaceae</taxon>
        <taxon>Polarella</taxon>
    </lineage>
</organism>
<feature type="region of interest" description="Disordered" evidence="1">
    <location>
        <begin position="245"/>
        <end position="271"/>
    </location>
</feature>
<comment type="caution">
    <text evidence="2">The sequence shown here is derived from an EMBL/GenBank/DDBJ whole genome shotgun (WGS) entry which is preliminary data.</text>
</comment>
<feature type="compositionally biased region" description="Low complexity" evidence="1">
    <location>
        <begin position="255"/>
        <end position="264"/>
    </location>
</feature>
<protein>
    <submittedName>
        <fullName evidence="2">Uncharacterized protein</fullName>
    </submittedName>
</protein>
<sequence length="271" mass="30165">MVVKLKFEPKGVGHAGDEFYLQVMENRCVGCASVERLVRFSIVPHVFRSQLPARFKEHSSHDIVLLCHACYVPASEASQAMRSRLLMECSIAECNGLDVNARRFHIDDKKMQARGAASALRHPHLPHDVRLAKEAVVREFLGIPDDVELTPDDVEAARTMDPKVAVDGYVPPDVTCITRLRLSEESAEGDAGEVMEQRVFEFVLGWRLCLLESVKPRFLPNGWDAQRSIRKHDDLFGPGVEGIAAAGRIPEGSDSNSTNNINNNTKHDVSR</sequence>
<evidence type="ECO:0000256" key="1">
    <source>
        <dbReference type="SAM" id="MobiDB-lite"/>
    </source>
</evidence>
<keyword evidence="3" id="KW-1185">Reference proteome</keyword>
<dbReference type="EMBL" id="CAJNNV010033443">
    <property type="protein sequence ID" value="CAE8643822.1"/>
    <property type="molecule type" value="Genomic_DNA"/>
</dbReference>
<dbReference type="AlphaFoldDB" id="A0A813HZ57"/>
<reference evidence="2" key="1">
    <citation type="submission" date="2021-02" db="EMBL/GenBank/DDBJ databases">
        <authorList>
            <person name="Dougan E. K."/>
            <person name="Rhodes N."/>
            <person name="Thang M."/>
            <person name="Chan C."/>
        </authorList>
    </citation>
    <scope>NUCLEOTIDE SEQUENCE</scope>
</reference>
<accession>A0A813HZ57</accession>
<evidence type="ECO:0000313" key="2">
    <source>
        <dbReference type="EMBL" id="CAE8643822.1"/>
    </source>
</evidence>
<name>A0A813HZ57_POLGL</name>